<comment type="caution">
    <text evidence="1">The sequence shown here is derived from an EMBL/GenBank/DDBJ whole genome shotgun (WGS) entry which is preliminary data.</text>
</comment>
<gene>
    <name evidence="1" type="ORF">KHY35_17750</name>
</gene>
<dbReference type="AlphaFoldDB" id="A0A943DRQ5"/>
<sequence>MLRAYARATTLARLCHRSGTTVTCLWHNCANKVAQTWHYIGCSKGAAGRDLM</sequence>
<dbReference type="EMBL" id="JAGZEE010000031">
    <property type="protein sequence ID" value="MBS5412522.1"/>
    <property type="molecule type" value="Genomic_DNA"/>
</dbReference>
<reference evidence="1" key="1">
    <citation type="submission" date="2021-02" db="EMBL/GenBank/DDBJ databases">
        <title>Infant gut strain persistence is associated with maternal origin, phylogeny, and functional potential including surface adhesion and iron acquisition.</title>
        <authorList>
            <person name="Lou Y.C."/>
        </authorList>
    </citation>
    <scope>NUCLEOTIDE SEQUENCE</scope>
    <source>
        <strain evidence="1">L3_082_243G1_dasL3_082_243G1_maxbin2.maxbin.015s ta_sub</strain>
    </source>
</reference>
<organism evidence="1 2">
    <name type="scientific">Bacteroides thetaiotaomicron</name>
    <dbReference type="NCBI Taxonomy" id="818"/>
    <lineage>
        <taxon>Bacteria</taxon>
        <taxon>Pseudomonadati</taxon>
        <taxon>Bacteroidota</taxon>
        <taxon>Bacteroidia</taxon>
        <taxon>Bacteroidales</taxon>
        <taxon>Bacteroidaceae</taxon>
        <taxon>Bacteroides</taxon>
    </lineage>
</organism>
<dbReference type="Proteomes" id="UP000782901">
    <property type="component" value="Unassembled WGS sequence"/>
</dbReference>
<evidence type="ECO:0000313" key="2">
    <source>
        <dbReference type="Proteomes" id="UP000782901"/>
    </source>
</evidence>
<proteinExistence type="predicted"/>
<protein>
    <submittedName>
        <fullName evidence="1">Uncharacterized protein</fullName>
    </submittedName>
</protein>
<evidence type="ECO:0000313" key="1">
    <source>
        <dbReference type="EMBL" id="MBS5412522.1"/>
    </source>
</evidence>
<name>A0A943DRQ5_BACT4</name>
<accession>A0A943DRQ5</accession>